<feature type="binding site" evidence="15">
    <location>
        <position position="470"/>
    </location>
    <ligand>
        <name>Mg(2+)</name>
        <dbReference type="ChEBI" id="CHEBI:18420"/>
        <note>shared with alpha subunit</note>
    </ligand>
</feature>
<evidence type="ECO:0000256" key="11">
    <source>
        <dbReference type="ARBA" id="ARBA00022884"/>
    </source>
</evidence>
<dbReference type="PANTHER" id="PTHR10947:SF0">
    <property type="entry name" value="PHENYLALANINE--TRNA LIGASE BETA SUBUNIT"/>
    <property type="match status" value="1"/>
</dbReference>
<evidence type="ECO:0000256" key="3">
    <source>
        <dbReference type="ARBA" id="ARBA00011209"/>
    </source>
</evidence>
<gene>
    <name evidence="15 20" type="primary">pheT</name>
    <name evidence="20" type="ORF">O6R05_02305</name>
</gene>
<dbReference type="Pfam" id="PF17759">
    <property type="entry name" value="tRNA_synthFbeta"/>
    <property type="match status" value="1"/>
</dbReference>
<protein>
    <recommendedName>
        <fullName evidence="15">Phenylalanine--tRNA ligase beta subunit</fullName>
        <ecNumber evidence="15">6.1.1.20</ecNumber>
    </recommendedName>
    <alternativeName>
        <fullName evidence="15">Phenylalanyl-tRNA synthetase beta subunit</fullName>
        <shortName evidence="15">PheRS</shortName>
    </alternativeName>
</protein>
<dbReference type="Pfam" id="PF03484">
    <property type="entry name" value="B5"/>
    <property type="match status" value="1"/>
</dbReference>
<keyword evidence="11 16" id="KW-0694">RNA-binding</keyword>
<evidence type="ECO:0000256" key="5">
    <source>
        <dbReference type="ARBA" id="ARBA00022555"/>
    </source>
</evidence>
<evidence type="ECO:0000256" key="10">
    <source>
        <dbReference type="ARBA" id="ARBA00022842"/>
    </source>
</evidence>
<evidence type="ECO:0000256" key="9">
    <source>
        <dbReference type="ARBA" id="ARBA00022840"/>
    </source>
</evidence>
<dbReference type="CDD" id="cd02796">
    <property type="entry name" value="tRNA_bind_bactPheRS"/>
    <property type="match status" value="1"/>
</dbReference>
<evidence type="ECO:0000256" key="14">
    <source>
        <dbReference type="ARBA" id="ARBA00049255"/>
    </source>
</evidence>
<sequence length="793" mass="87103">MLLPVQWLENYVKIDKPVKDIADELSLTGSHVESITEPADGLSGVVVGCITKIDTHPDADKLVICQVDLGDETVQIVTGAKNVFEGAVVPVATHGAHLAGGVVIKRGKLRGVESNGMLCSLEELGFETSVIPKEARDGIYIFQEGVRVGEDALKALGMDAAVIEFEITPNRPDCLSIIGMARETGATFDTDIVVPEPTMKDEVGAIEDYFKGITIETDNCPRFFGKVLTDVTIEPSPQWMQNYLMSAGVRPINNIVDLTNFVMLEYGQPLHAYDLDDLTTGEIVVRQGRAGETLKTLDGEVRELEVGDVVITDGKRPIGLAGVMGGFDSEVKPTTKTVLLEGANFKKDAVRKTSKRLDLRSEASARFEKGVSPQTAKTAVLRVAQLAESIGAAKVVAGSFDEGGYAPEDKVVTLRTERANKLIGRTFTTEELAHILNRLDIPTDVEGTVISAHIPPFRLDLDIEEDLIEEVARIYGYHNITPRPLEGNVTVGGRSQERNLEFRAKSVLLARGLNEFMTYSFVSPKNFDKLALPAEHHLRASVKIINPLGEEYSIMRTTLVSNMLSVLAANIHNGNEKVGGFEFGNTFIPNGKTLPEEYTKLAIGYYDLGDFYFLKDTIGTLLWQLGLDHFEVKRAEVSYLHPGKSAEIFVEGMSLGVFGEVHPQVLENYDIKKAVYVAELDFYKLVSRAKTNYTFKPIAKFPSVKRDLAFVIDERVSAGDLEQVARDNAGALLETFEIFDIYRSEAIGKGKKSVAFSMVFRSPEKTLVDDEINPVVEAITQAMKATFDAQLRA</sequence>
<dbReference type="NCBIfam" id="NF045760">
    <property type="entry name" value="YtpR"/>
    <property type="match status" value="1"/>
</dbReference>
<dbReference type="EMBL" id="CP115667">
    <property type="protein sequence ID" value="WBW50394.1"/>
    <property type="molecule type" value="Genomic_DNA"/>
</dbReference>
<keyword evidence="21" id="KW-1185">Reference proteome</keyword>
<dbReference type="SUPFAM" id="SSF46955">
    <property type="entry name" value="Putative DNA-binding domain"/>
    <property type="match status" value="1"/>
</dbReference>
<dbReference type="SUPFAM" id="SSF54991">
    <property type="entry name" value="Anticodon-binding domain of PheRS"/>
    <property type="match status" value="1"/>
</dbReference>
<dbReference type="Pfam" id="PF03483">
    <property type="entry name" value="B3_4"/>
    <property type="match status" value="1"/>
</dbReference>
<evidence type="ECO:0000259" key="18">
    <source>
        <dbReference type="PROSITE" id="PS51447"/>
    </source>
</evidence>
<feature type="binding site" evidence="15">
    <location>
        <position position="469"/>
    </location>
    <ligand>
        <name>Mg(2+)</name>
        <dbReference type="ChEBI" id="CHEBI:18420"/>
        <note>shared with alpha subunit</note>
    </ligand>
</feature>
<keyword evidence="13 15" id="KW-0030">Aminoacyl-tRNA synthetase</keyword>
<dbReference type="InterPro" id="IPR004532">
    <property type="entry name" value="Phe-tRNA-ligase_IIc_bsu_bact"/>
</dbReference>
<dbReference type="SMART" id="SM00873">
    <property type="entry name" value="B3_4"/>
    <property type="match status" value="1"/>
</dbReference>
<dbReference type="CDD" id="cd00769">
    <property type="entry name" value="PheRS_beta_core"/>
    <property type="match status" value="1"/>
</dbReference>
<evidence type="ECO:0000256" key="13">
    <source>
        <dbReference type="ARBA" id="ARBA00023146"/>
    </source>
</evidence>
<accession>A0ABY7QUE7</accession>
<dbReference type="SMART" id="SM00896">
    <property type="entry name" value="FDX-ACB"/>
    <property type="match status" value="1"/>
</dbReference>
<feature type="binding site" evidence="15">
    <location>
        <position position="460"/>
    </location>
    <ligand>
        <name>Mg(2+)</name>
        <dbReference type="ChEBI" id="CHEBI:18420"/>
        <note>shared with alpha subunit</note>
    </ligand>
</feature>
<evidence type="ECO:0000256" key="2">
    <source>
        <dbReference type="ARBA" id="ARBA00008653"/>
    </source>
</evidence>
<keyword evidence="5 16" id="KW-0820">tRNA-binding</keyword>
<dbReference type="PROSITE" id="PS50886">
    <property type="entry name" value="TRBD"/>
    <property type="match status" value="1"/>
</dbReference>
<evidence type="ECO:0000256" key="4">
    <source>
        <dbReference type="ARBA" id="ARBA00022490"/>
    </source>
</evidence>
<keyword evidence="9 15" id="KW-0067">ATP-binding</keyword>
<dbReference type="Gene3D" id="2.40.50.140">
    <property type="entry name" value="Nucleic acid-binding proteins"/>
    <property type="match status" value="1"/>
</dbReference>
<comment type="catalytic activity">
    <reaction evidence="14 15">
        <text>tRNA(Phe) + L-phenylalanine + ATP = L-phenylalanyl-tRNA(Phe) + AMP + diphosphate + H(+)</text>
        <dbReference type="Rhea" id="RHEA:19413"/>
        <dbReference type="Rhea" id="RHEA-COMP:9668"/>
        <dbReference type="Rhea" id="RHEA-COMP:9699"/>
        <dbReference type="ChEBI" id="CHEBI:15378"/>
        <dbReference type="ChEBI" id="CHEBI:30616"/>
        <dbReference type="ChEBI" id="CHEBI:33019"/>
        <dbReference type="ChEBI" id="CHEBI:58095"/>
        <dbReference type="ChEBI" id="CHEBI:78442"/>
        <dbReference type="ChEBI" id="CHEBI:78531"/>
        <dbReference type="ChEBI" id="CHEBI:456215"/>
        <dbReference type="EC" id="6.1.1.20"/>
    </reaction>
</comment>
<feature type="binding site" evidence="15">
    <location>
        <position position="466"/>
    </location>
    <ligand>
        <name>Mg(2+)</name>
        <dbReference type="ChEBI" id="CHEBI:18420"/>
        <note>shared with alpha subunit</note>
    </ligand>
</feature>
<keyword evidence="7 15" id="KW-0479">Metal-binding</keyword>
<feature type="domain" description="TRNA-binding" evidence="17">
    <location>
        <begin position="39"/>
        <end position="153"/>
    </location>
</feature>
<evidence type="ECO:0000256" key="6">
    <source>
        <dbReference type="ARBA" id="ARBA00022598"/>
    </source>
</evidence>
<evidence type="ECO:0000259" key="19">
    <source>
        <dbReference type="PROSITE" id="PS51483"/>
    </source>
</evidence>
<keyword evidence="10 15" id="KW-0460">Magnesium</keyword>
<evidence type="ECO:0000256" key="12">
    <source>
        <dbReference type="ARBA" id="ARBA00022917"/>
    </source>
</evidence>
<dbReference type="SUPFAM" id="SSF56037">
    <property type="entry name" value="PheT/TilS domain"/>
    <property type="match status" value="1"/>
</dbReference>
<dbReference type="InterPro" id="IPR005121">
    <property type="entry name" value="Fdx_antiC-bd"/>
</dbReference>
<dbReference type="InterPro" id="IPR009061">
    <property type="entry name" value="DNA-bd_dom_put_sf"/>
</dbReference>
<dbReference type="InterPro" id="IPR036690">
    <property type="entry name" value="Fdx_antiC-bd_sf"/>
</dbReference>
<evidence type="ECO:0000256" key="1">
    <source>
        <dbReference type="ARBA" id="ARBA00004496"/>
    </source>
</evidence>
<evidence type="ECO:0000313" key="21">
    <source>
        <dbReference type="Proteomes" id="UP001210339"/>
    </source>
</evidence>
<dbReference type="PANTHER" id="PTHR10947">
    <property type="entry name" value="PHENYLALANYL-TRNA SYNTHETASE BETA CHAIN AND LEUCINE-RICH REPEAT-CONTAINING PROTEIN 47"/>
    <property type="match status" value="1"/>
</dbReference>
<keyword evidence="6 15" id="KW-0436">Ligase</keyword>
<dbReference type="InterPro" id="IPR012340">
    <property type="entry name" value="NA-bd_OB-fold"/>
</dbReference>
<comment type="subcellular location">
    <subcellularLocation>
        <location evidence="1 15">Cytoplasm</location>
    </subcellularLocation>
</comment>
<evidence type="ECO:0000259" key="17">
    <source>
        <dbReference type="PROSITE" id="PS50886"/>
    </source>
</evidence>
<feature type="domain" description="FDX-ACB" evidence="18">
    <location>
        <begin position="699"/>
        <end position="792"/>
    </location>
</feature>
<dbReference type="Pfam" id="PF01588">
    <property type="entry name" value="tRNA_bind"/>
    <property type="match status" value="1"/>
</dbReference>
<reference evidence="20 21" key="1">
    <citation type="submission" date="2023-01" db="EMBL/GenBank/DDBJ databases">
        <authorList>
            <person name="Lee S.H."/>
            <person name="Jung H.S."/>
            <person name="Yun J.U."/>
        </authorList>
    </citation>
    <scope>NUCLEOTIDE SEQUENCE [LARGE SCALE GENOMIC DNA]</scope>
    <source>
        <strain evidence="20 21">CBA3646</strain>
    </source>
</reference>
<evidence type="ECO:0000256" key="15">
    <source>
        <dbReference type="HAMAP-Rule" id="MF_00283"/>
    </source>
</evidence>
<keyword evidence="4 15" id="KW-0963">Cytoplasm</keyword>
<dbReference type="Gene3D" id="3.30.56.10">
    <property type="match status" value="2"/>
</dbReference>
<dbReference type="SMART" id="SM00874">
    <property type="entry name" value="B5"/>
    <property type="match status" value="1"/>
</dbReference>
<evidence type="ECO:0000256" key="16">
    <source>
        <dbReference type="PROSITE-ProRule" id="PRU00209"/>
    </source>
</evidence>
<dbReference type="InterPro" id="IPR020825">
    <property type="entry name" value="Phe-tRNA_synthase-like_B3/B4"/>
</dbReference>
<dbReference type="Proteomes" id="UP001210339">
    <property type="component" value="Chromosome"/>
</dbReference>
<feature type="domain" description="B5" evidence="19">
    <location>
        <begin position="407"/>
        <end position="482"/>
    </location>
</feature>
<dbReference type="PROSITE" id="PS51447">
    <property type="entry name" value="FDX_ACB"/>
    <property type="match status" value="1"/>
</dbReference>
<organism evidence="20 21">
    <name type="scientific">Peptoniphilus equinus</name>
    <dbReference type="NCBI Taxonomy" id="3016343"/>
    <lineage>
        <taxon>Bacteria</taxon>
        <taxon>Bacillati</taxon>
        <taxon>Bacillota</taxon>
        <taxon>Tissierellia</taxon>
        <taxon>Tissierellales</taxon>
        <taxon>Peptoniphilaceae</taxon>
        <taxon>Peptoniphilus</taxon>
    </lineage>
</organism>
<dbReference type="InterPro" id="IPR033714">
    <property type="entry name" value="tRNA_bind_bactPheRS"/>
</dbReference>
<dbReference type="Gene3D" id="3.30.930.10">
    <property type="entry name" value="Bira Bifunctional Protein, Domain 2"/>
    <property type="match status" value="1"/>
</dbReference>
<dbReference type="SUPFAM" id="SSF55681">
    <property type="entry name" value="Class II aaRS and biotin synthetases"/>
    <property type="match status" value="1"/>
</dbReference>
<comment type="similarity">
    <text evidence="2 15">Belongs to the phenylalanyl-tRNA synthetase beta subunit family. Type 1 subfamily.</text>
</comment>
<keyword evidence="8 15" id="KW-0547">Nucleotide-binding</keyword>
<dbReference type="Gene3D" id="3.30.70.380">
    <property type="entry name" value="Ferrodoxin-fold anticodon-binding domain"/>
    <property type="match status" value="1"/>
</dbReference>
<dbReference type="HAMAP" id="MF_00283">
    <property type="entry name" value="Phe_tRNA_synth_beta1"/>
    <property type="match status" value="1"/>
</dbReference>
<dbReference type="InterPro" id="IPR045864">
    <property type="entry name" value="aa-tRNA-synth_II/BPL/LPL"/>
</dbReference>
<dbReference type="InterPro" id="IPR045060">
    <property type="entry name" value="Phe-tRNA-ligase_IIc_bsu"/>
</dbReference>
<dbReference type="RefSeq" id="WP_271191926.1">
    <property type="nucleotide sequence ID" value="NZ_CP115667.1"/>
</dbReference>
<name>A0ABY7QUE7_9FIRM</name>
<comment type="cofactor">
    <cofactor evidence="15">
        <name>Mg(2+)</name>
        <dbReference type="ChEBI" id="CHEBI:18420"/>
    </cofactor>
    <text evidence="15">Binds 2 magnesium ions per tetramer.</text>
</comment>
<dbReference type="NCBIfam" id="TIGR00472">
    <property type="entry name" value="pheT_bact"/>
    <property type="match status" value="1"/>
</dbReference>
<dbReference type="InterPro" id="IPR041616">
    <property type="entry name" value="PheRS_beta_core"/>
</dbReference>
<comment type="subunit">
    <text evidence="3 15">Tetramer of two alpha and two beta subunits.</text>
</comment>
<dbReference type="Gene3D" id="3.50.40.10">
    <property type="entry name" value="Phenylalanyl-trna Synthetase, Chain B, domain 3"/>
    <property type="match status" value="1"/>
</dbReference>
<dbReference type="PROSITE" id="PS51483">
    <property type="entry name" value="B5"/>
    <property type="match status" value="1"/>
</dbReference>
<dbReference type="SUPFAM" id="SSF50249">
    <property type="entry name" value="Nucleic acid-binding proteins"/>
    <property type="match status" value="1"/>
</dbReference>
<dbReference type="EC" id="6.1.1.20" evidence="15"/>
<evidence type="ECO:0000313" key="20">
    <source>
        <dbReference type="EMBL" id="WBW50394.1"/>
    </source>
</evidence>
<dbReference type="InterPro" id="IPR002547">
    <property type="entry name" value="tRNA-bd_dom"/>
</dbReference>
<dbReference type="InterPro" id="IPR005146">
    <property type="entry name" value="B3/B4_tRNA-bd"/>
</dbReference>
<keyword evidence="12 15" id="KW-0648">Protein biosynthesis</keyword>
<dbReference type="InterPro" id="IPR005147">
    <property type="entry name" value="tRNA_synthase_B5-dom"/>
</dbReference>
<dbReference type="Pfam" id="PF03147">
    <property type="entry name" value="FDX-ACB"/>
    <property type="match status" value="1"/>
</dbReference>
<proteinExistence type="inferred from homology"/>
<dbReference type="GO" id="GO:0004826">
    <property type="term" value="F:phenylalanine-tRNA ligase activity"/>
    <property type="evidence" value="ECO:0007669"/>
    <property type="project" value="UniProtKB-EC"/>
</dbReference>
<evidence type="ECO:0000256" key="8">
    <source>
        <dbReference type="ARBA" id="ARBA00022741"/>
    </source>
</evidence>
<evidence type="ECO:0000256" key="7">
    <source>
        <dbReference type="ARBA" id="ARBA00022723"/>
    </source>
</evidence>